<dbReference type="AlphaFoldDB" id="A0A2G9YQE2"/>
<dbReference type="SUPFAM" id="SSF55681">
    <property type="entry name" value="Class II aaRS and biotin synthetases"/>
    <property type="match status" value="1"/>
</dbReference>
<dbReference type="GO" id="GO:0006433">
    <property type="term" value="P:prolyl-tRNA aminoacylation"/>
    <property type="evidence" value="ECO:0007669"/>
    <property type="project" value="UniProtKB-UniRule"/>
</dbReference>
<dbReference type="InterPro" id="IPR004154">
    <property type="entry name" value="Anticodon-bd"/>
</dbReference>
<evidence type="ECO:0000256" key="8">
    <source>
        <dbReference type="ARBA" id="ARBA00022840"/>
    </source>
</evidence>
<sequence>MKMSQAFIYTFKDIPSEIKGTSVSLLWRAGFIDRLGSGIYSFLPLGWRVHQKISQIIREEMNKIAALEICLPALQPKELWRETSRWDKIDPPLFQLKDRHGKELALGSTHEEVITDIVRKRVKSFKDLPLILYQIQAKFRNEQRATSGLLRTREFIMKDAYSFHPDEENLEDTYKKIISAYKKIFQRCGLPTLQVKADTGTIGGVSSHEFMVVSQAGEDKILLCPKCGFAANVEVYQDDNCPSCKSRLEQKDTIEIAHIFNLGTEYSEKMGAYYLDNKDKRQPIVMGCYGIGVGRLLASIVEVSHDKNGIIWPKNIAPFQIHLVLLNNEKKIIEQANKIYQDFTKENIDVLLDDRPISAGQKLVESDLIGIPLRVIISSKTVEKNQVEIKARAGEKTSYLDMAGMVDKIKKML</sequence>
<dbReference type="InterPro" id="IPR006195">
    <property type="entry name" value="aa-tRNA-synth_II"/>
</dbReference>
<dbReference type="InterPro" id="IPR045864">
    <property type="entry name" value="aa-tRNA-synth_II/BPL/LPL"/>
</dbReference>
<dbReference type="PROSITE" id="PS50862">
    <property type="entry name" value="AA_TRNA_LIGASE_II"/>
    <property type="match status" value="1"/>
</dbReference>
<evidence type="ECO:0000256" key="6">
    <source>
        <dbReference type="ARBA" id="ARBA00022598"/>
    </source>
</evidence>
<keyword evidence="10" id="KW-0030">Aminoacyl-tRNA synthetase</keyword>
<evidence type="ECO:0000256" key="5">
    <source>
        <dbReference type="ARBA" id="ARBA00022490"/>
    </source>
</evidence>
<dbReference type="InterPro" id="IPR002316">
    <property type="entry name" value="Pro-tRNA-ligase_IIa"/>
</dbReference>
<dbReference type="EC" id="6.1.1.15" evidence="3 12"/>
<keyword evidence="7" id="KW-0547">Nucleotide-binding</keyword>
<dbReference type="Gene3D" id="3.40.50.800">
    <property type="entry name" value="Anticodon-binding domain"/>
    <property type="match status" value="1"/>
</dbReference>
<dbReference type="PANTHER" id="PTHR42753">
    <property type="entry name" value="MITOCHONDRIAL RIBOSOME PROTEIN L39/PROLYL-TRNA LIGASE FAMILY MEMBER"/>
    <property type="match status" value="1"/>
</dbReference>
<dbReference type="GO" id="GO:0005829">
    <property type="term" value="C:cytosol"/>
    <property type="evidence" value="ECO:0007669"/>
    <property type="project" value="TreeGrafter"/>
</dbReference>
<organism evidence="14 15">
    <name type="scientific">Candidatus Nealsonbacteria bacterium CG23_combo_of_CG06-09_8_20_14_all_40_13</name>
    <dbReference type="NCBI Taxonomy" id="1974724"/>
    <lineage>
        <taxon>Bacteria</taxon>
        <taxon>Candidatus Nealsoniibacteriota</taxon>
    </lineage>
</organism>
<dbReference type="Gene3D" id="3.30.930.10">
    <property type="entry name" value="Bira Bifunctional Protein, Domain 2"/>
    <property type="match status" value="1"/>
</dbReference>
<dbReference type="InterPro" id="IPR033730">
    <property type="entry name" value="ProRS_core_prok"/>
</dbReference>
<gene>
    <name evidence="14" type="primary">proS</name>
    <name evidence="14" type="ORF">COX39_02705</name>
</gene>
<evidence type="ECO:0000313" key="14">
    <source>
        <dbReference type="EMBL" id="PIP21479.1"/>
    </source>
</evidence>
<dbReference type="SUPFAM" id="SSF52954">
    <property type="entry name" value="Class II aaRS ABD-related"/>
    <property type="match status" value="1"/>
</dbReference>
<reference evidence="14 15" key="1">
    <citation type="submission" date="2017-09" db="EMBL/GenBank/DDBJ databases">
        <title>Depth-based differentiation of microbial function through sediment-hosted aquifers and enrichment of novel symbionts in the deep terrestrial subsurface.</title>
        <authorList>
            <person name="Probst A.J."/>
            <person name="Ladd B."/>
            <person name="Jarett J.K."/>
            <person name="Geller-Mcgrath D.E."/>
            <person name="Sieber C.M."/>
            <person name="Emerson J.B."/>
            <person name="Anantharaman K."/>
            <person name="Thomas B.C."/>
            <person name="Malmstrom R."/>
            <person name="Stieglmeier M."/>
            <person name="Klingl A."/>
            <person name="Woyke T."/>
            <person name="Ryan C.M."/>
            <person name="Banfield J.F."/>
        </authorList>
    </citation>
    <scope>NUCLEOTIDE SEQUENCE [LARGE SCALE GENOMIC DNA]</scope>
    <source>
        <strain evidence="14">CG23_combo_of_CG06-09_8_20_14_all_40_13</strain>
    </source>
</reference>
<name>A0A2G9YQE2_9BACT</name>
<comment type="subunit">
    <text evidence="2">Homodimer.</text>
</comment>
<keyword evidence="8" id="KW-0067">ATP-binding</keyword>
<dbReference type="InterPro" id="IPR050062">
    <property type="entry name" value="Pro-tRNA_synthetase"/>
</dbReference>
<comment type="caution">
    <text evidence="14">The sequence shown here is derived from an EMBL/GenBank/DDBJ whole genome shotgun (WGS) entry which is preliminary data.</text>
</comment>
<evidence type="ECO:0000256" key="10">
    <source>
        <dbReference type="ARBA" id="ARBA00023146"/>
    </source>
</evidence>
<dbReference type="Proteomes" id="UP000231567">
    <property type="component" value="Unassembled WGS sequence"/>
</dbReference>
<comment type="subcellular location">
    <subcellularLocation>
        <location evidence="1">Cytoplasm</location>
    </subcellularLocation>
</comment>
<dbReference type="Pfam" id="PF00587">
    <property type="entry name" value="tRNA-synt_2b"/>
    <property type="match status" value="1"/>
</dbReference>
<dbReference type="NCBIfam" id="TIGR00409">
    <property type="entry name" value="proS_fam_II"/>
    <property type="match status" value="1"/>
</dbReference>
<dbReference type="InterPro" id="IPR004500">
    <property type="entry name" value="Pro-tRNA-synth_IIa_bac-type"/>
</dbReference>
<evidence type="ECO:0000256" key="2">
    <source>
        <dbReference type="ARBA" id="ARBA00011738"/>
    </source>
</evidence>
<accession>A0A2G9YQE2</accession>
<dbReference type="Pfam" id="PF03129">
    <property type="entry name" value="HGTP_anticodon"/>
    <property type="match status" value="1"/>
</dbReference>
<keyword evidence="6 14" id="KW-0436">Ligase</keyword>
<protein>
    <recommendedName>
        <fullName evidence="4 12">Proline--tRNA ligase</fullName>
        <ecNumber evidence="3 12">6.1.1.15</ecNumber>
    </recommendedName>
</protein>
<evidence type="ECO:0000256" key="7">
    <source>
        <dbReference type="ARBA" id="ARBA00022741"/>
    </source>
</evidence>
<evidence type="ECO:0000256" key="3">
    <source>
        <dbReference type="ARBA" id="ARBA00012831"/>
    </source>
</evidence>
<proteinExistence type="predicted"/>
<keyword evidence="9" id="KW-0648">Protein biosynthesis</keyword>
<dbReference type="FunFam" id="3.30.930.10:FF:000042">
    <property type="entry name" value="probable proline--tRNA ligase, mitochondrial"/>
    <property type="match status" value="1"/>
</dbReference>
<keyword evidence="5" id="KW-0963">Cytoplasm</keyword>
<dbReference type="PRINTS" id="PR01046">
    <property type="entry name" value="TRNASYNTHPRO"/>
</dbReference>
<evidence type="ECO:0000313" key="15">
    <source>
        <dbReference type="Proteomes" id="UP000231567"/>
    </source>
</evidence>
<dbReference type="PANTHER" id="PTHR42753:SF2">
    <property type="entry name" value="PROLINE--TRNA LIGASE"/>
    <property type="match status" value="1"/>
</dbReference>
<dbReference type="InterPro" id="IPR044140">
    <property type="entry name" value="ProRS_anticodon_short"/>
</dbReference>
<evidence type="ECO:0000256" key="12">
    <source>
        <dbReference type="NCBIfam" id="TIGR00409"/>
    </source>
</evidence>
<dbReference type="EMBL" id="PCRM01000037">
    <property type="protein sequence ID" value="PIP21479.1"/>
    <property type="molecule type" value="Genomic_DNA"/>
</dbReference>
<dbReference type="InterPro" id="IPR036621">
    <property type="entry name" value="Anticodon-bd_dom_sf"/>
</dbReference>
<dbReference type="CDD" id="cd00861">
    <property type="entry name" value="ProRS_anticodon_short"/>
    <property type="match status" value="1"/>
</dbReference>
<dbReference type="GO" id="GO:0004827">
    <property type="term" value="F:proline-tRNA ligase activity"/>
    <property type="evidence" value="ECO:0007669"/>
    <property type="project" value="UniProtKB-UniRule"/>
</dbReference>
<comment type="catalytic activity">
    <reaction evidence="11">
        <text>tRNA(Pro) + L-proline + ATP = L-prolyl-tRNA(Pro) + AMP + diphosphate</text>
        <dbReference type="Rhea" id="RHEA:14305"/>
        <dbReference type="Rhea" id="RHEA-COMP:9700"/>
        <dbReference type="Rhea" id="RHEA-COMP:9702"/>
        <dbReference type="ChEBI" id="CHEBI:30616"/>
        <dbReference type="ChEBI" id="CHEBI:33019"/>
        <dbReference type="ChEBI" id="CHEBI:60039"/>
        <dbReference type="ChEBI" id="CHEBI:78442"/>
        <dbReference type="ChEBI" id="CHEBI:78532"/>
        <dbReference type="ChEBI" id="CHEBI:456215"/>
        <dbReference type="EC" id="6.1.1.15"/>
    </reaction>
</comment>
<dbReference type="CDD" id="cd00779">
    <property type="entry name" value="ProRS_core_prok"/>
    <property type="match status" value="1"/>
</dbReference>
<evidence type="ECO:0000256" key="1">
    <source>
        <dbReference type="ARBA" id="ARBA00004496"/>
    </source>
</evidence>
<dbReference type="InterPro" id="IPR002314">
    <property type="entry name" value="aa-tRNA-synt_IIb"/>
</dbReference>
<evidence type="ECO:0000259" key="13">
    <source>
        <dbReference type="PROSITE" id="PS50862"/>
    </source>
</evidence>
<evidence type="ECO:0000256" key="9">
    <source>
        <dbReference type="ARBA" id="ARBA00022917"/>
    </source>
</evidence>
<feature type="domain" description="Aminoacyl-transfer RNA synthetases class-II family profile" evidence="13">
    <location>
        <begin position="33"/>
        <end position="313"/>
    </location>
</feature>
<evidence type="ECO:0000256" key="11">
    <source>
        <dbReference type="ARBA" id="ARBA00047671"/>
    </source>
</evidence>
<dbReference type="GO" id="GO:0005524">
    <property type="term" value="F:ATP binding"/>
    <property type="evidence" value="ECO:0007669"/>
    <property type="project" value="UniProtKB-KW"/>
</dbReference>
<evidence type="ECO:0000256" key="4">
    <source>
        <dbReference type="ARBA" id="ARBA00019110"/>
    </source>
</evidence>